<dbReference type="PANTHER" id="PTHR10806">
    <property type="entry name" value="SIGNAL PEPTIDASE COMPLEX CATALYTIC SUBUNIT SEC11"/>
    <property type="match status" value="1"/>
</dbReference>
<reference evidence="15" key="1">
    <citation type="submission" date="2017-09" db="EMBL/GenBank/DDBJ databases">
        <title>Depth-based differentiation of microbial function through sediment-hosted aquifers and enrichment of novel symbionts in the deep terrestrial subsurface.</title>
        <authorList>
            <person name="Probst A.J."/>
            <person name="Ladd B."/>
            <person name="Jarett J.K."/>
            <person name="Geller-Mcgrath D.E."/>
            <person name="Sieber C.M.K."/>
            <person name="Emerson J.B."/>
            <person name="Anantharaman K."/>
            <person name="Thomas B.C."/>
            <person name="Malmstrom R."/>
            <person name="Stieglmeier M."/>
            <person name="Klingl A."/>
            <person name="Woyke T."/>
            <person name="Ryan C.M."/>
            <person name="Banfield J.F."/>
        </authorList>
    </citation>
    <scope>NUCLEOTIDE SEQUENCE [LARGE SCALE GENOMIC DNA]</scope>
</reference>
<feature type="domain" description="Peptidase S26" evidence="13">
    <location>
        <begin position="23"/>
        <end position="88"/>
    </location>
</feature>
<dbReference type="EC" id="3.4.21.89" evidence="11"/>
<evidence type="ECO:0000259" key="13">
    <source>
        <dbReference type="Pfam" id="PF10502"/>
    </source>
</evidence>
<evidence type="ECO:0000256" key="4">
    <source>
        <dbReference type="ARBA" id="ARBA00022801"/>
    </source>
</evidence>
<evidence type="ECO:0000313" key="14">
    <source>
        <dbReference type="EMBL" id="PIU73602.1"/>
    </source>
</evidence>
<comment type="subcellular location">
    <subcellularLocation>
        <location evidence="1">Endoplasmic reticulum membrane</location>
        <topology evidence="1">Single-pass type II membrane protein</topology>
    </subcellularLocation>
</comment>
<dbReference type="GO" id="GO:0006465">
    <property type="term" value="P:signal peptide processing"/>
    <property type="evidence" value="ECO:0007669"/>
    <property type="project" value="UniProtKB-UniRule"/>
</dbReference>
<evidence type="ECO:0000256" key="1">
    <source>
        <dbReference type="ARBA" id="ARBA00004648"/>
    </source>
</evidence>
<dbReference type="InterPro" id="IPR001733">
    <property type="entry name" value="Peptidase_S26B"/>
</dbReference>
<evidence type="ECO:0000313" key="15">
    <source>
        <dbReference type="Proteomes" id="UP000231407"/>
    </source>
</evidence>
<dbReference type="InterPro" id="IPR019756">
    <property type="entry name" value="Pept_S26A_signal_pept_1_Ser-AS"/>
</dbReference>
<keyword evidence="8 12" id="KW-0472">Membrane</keyword>
<dbReference type="InterPro" id="IPR019533">
    <property type="entry name" value="Peptidase_S26"/>
</dbReference>
<dbReference type="SUPFAM" id="SSF51306">
    <property type="entry name" value="LexA/Signal peptidase"/>
    <property type="match status" value="1"/>
</dbReference>
<dbReference type="Proteomes" id="UP000231407">
    <property type="component" value="Unassembled WGS sequence"/>
</dbReference>
<dbReference type="EMBL" id="PEWA01000017">
    <property type="protein sequence ID" value="PIU73602.1"/>
    <property type="molecule type" value="Genomic_DNA"/>
</dbReference>
<evidence type="ECO:0000256" key="2">
    <source>
        <dbReference type="ARBA" id="ARBA00022670"/>
    </source>
</evidence>
<dbReference type="GO" id="GO:0016020">
    <property type="term" value="C:membrane"/>
    <property type="evidence" value="ECO:0007669"/>
    <property type="project" value="UniProtKB-UniRule"/>
</dbReference>
<sequence length="194" mass="21552">MEKIKKSKIKIFFDVFYGVIFVALILIAGLVALSALNIPRGLRLYTVQSGSMMPTLPIGSLIISQSQKEYKTGDIITFKSEKDIFVKNPKNTTTHRLVEIKNDKNVISYITKGDANNSPDATPISSDLILGKTVFSIPLLGFPVAFGRTQKGLIVMIVIPATLIIYSELLNIKKEIIKLIAQRKKTKKNEIKNS</sequence>
<evidence type="ECO:0000256" key="3">
    <source>
        <dbReference type="ARBA" id="ARBA00022692"/>
    </source>
</evidence>
<evidence type="ECO:0000256" key="10">
    <source>
        <dbReference type="ARBA" id="ARBA00045533"/>
    </source>
</evidence>
<keyword evidence="7 12" id="KW-1133">Transmembrane helix</keyword>
<keyword evidence="3 12" id="KW-0812">Transmembrane</keyword>
<dbReference type="InterPro" id="IPR036286">
    <property type="entry name" value="LexA/Signal_pep-like_sf"/>
</dbReference>
<dbReference type="GO" id="GO:0009003">
    <property type="term" value="F:signal peptidase activity"/>
    <property type="evidence" value="ECO:0007669"/>
    <property type="project" value="UniProtKB-EC"/>
</dbReference>
<dbReference type="GO" id="GO:0004252">
    <property type="term" value="F:serine-type endopeptidase activity"/>
    <property type="evidence" value="ECO:0007669"/>
    <property type="project" value="UniProtKB-UniRule"/>
</dbReference>
<proteinExistence type="predicted"/>
<feature type="transmembrane region" description="Helical" evidence="12">
    <location>
        <begin position="12"/>
        <end position="36"/>
    </location>
</feature>
<keyword evidence="2" id="KW-0645">Protease</keyword>
<keyword evidence="6" id="KW-0735">Signal-anchor</keyword>
<accession>A0A2M7ASK6</accession>
<evidence type="ECO:0000256" key="8">
    <source>
        <dbReference type="ARBA" id="ARBA00023136"/>
    </source>
</evidence>
<feature type="transmembrane region" description="Helical" evidence="12">
    <location>
        <begin position="152"/>
        <end position="170"/>
    </location>
</feature>
<dbReference type="PROSITE" id="PS00501">
    <property type="entry name" value="SPASE_I_1"/>
    <property type="match status" value="1"/>
</dbReference>
<organism evidence="14 15">
    <name type="scientific">Candidatus Shapirobacteria bacterium CG06_land_8_20_14_3_00_40_12</name>
    <dbReference type="NCBI Taxonomy" id="1974881"/>
    <lineage>
        <taxon>Bacteria</taxon>
        <taxon>Candidatus Shapironibacteriota</taxon>
    </lineage>
</organism>
<comment type="caution">
    <text evidence="14">The sequence shown here is derived from an EMBL/GenBank/DDBJ whole genome shotgun (WGS) entry which is preliminary data.</text>
</comment>
<gene>
    <name evidence="14" type="ORF">COS78_01525</name>
</gene>
<evidence type="ECO:0000256" key="12">
    <source>
        <dbReference type="SAM" id="Phobius"/>
    </source>
</evidence>
<evidence type="ECO:0000256" key="11">
    <source>
        <dbReference type="NCBIfam" id="TIGR02228"/>
    </source>
</evidence>
<keyword evidence="5" id="KW-0256">Endoplasmic reticulum</keyword>
<evidence type="ECO:0000256" key="7">
    <source>
        <dbReference type="ARBA" id="ARBA00022989"/>
    </source>
</evidence>
<dbReference type="Pfam" id="PF10502">
    <property type="entry name" value="Peptidase_S26"/>
    <property type="match status" value="1"/>
</dbReference>
<evidence type="ECO:0000256" key="6">
    <source>
        <dbReference type="ARBA" id="ARBA00022968"/>
    </source>
</evidence>
<dbReference type="Gene3D" id="2.10.109.10">
    <property type="entry name" value="Umud Fragment, subunit A"/>
    <property type="match status" value="1"/>
</dbReference>
<evidence type="ECO:0000256" key="5">
    <source>
        <dbReference type="ARBA" id="ARBA00022824"/>
    </source>
</evidence>
<dbReference type="PANTHER" id="PTHR10806:SF6">
    <property type="entry name" value="SIGNAL PEPTIDASE COMPLEX CATALYTIC SUBUNIT SEC11"/>
    <property type="match status" value="1"/>
</dbReference>
<dbReference type="AlphaFoldDB" id="A0A2M7ASK6"/>
<protein>
    <recommendedName>
        <fullName evidence="9 11">Signal peptidase I</fullName>
        <ecNumber evidence="11">3.4.21.89</ecNumber>
    </recommendedName>
</protein>
<comment type="function">
    <text evidence="10">Catalytic component of the signal peptidase complex (SPC) which catalyzes the cleavage of N-terminal signal sequences from nascent proteins as they are translocated into the lumen of the endoplasmic reticulum. Specifically cleaves N-terminal signal peptides that contain a hydrophobic alpha-helix (h-region) shorter than 18-20 amino acids.</text>
</comment>
<evidence type="ECO:0000256" key="9">
    <source>
        <dbReference type="ARBA" id="ARBA00033305"/>
    </source>
</evidence>
<dbReference type="NCBIfam" id="TIGR02228">
    <property type="entry name" value="sigpep_I_arch"/>
    <property type="match status" value="1"/>
</dbReference>
<name>A0A2M7ASK6_9BACT</name>
<dbReference type="CDD" id="cd06530">
    <property type="entry name" value="S26_SPase_I"/>
    <property type="match status" value="1"/>
</dbReference>
<keyword evidence="4" id="KW-0378">Hydrolase</keyword>